<dbReference type="EMBL" id="FNCE01000003">
    <property type="protein sequence ID" value="SDF88433.1"/>
    <property type="molecule type" value="Genomic_DNA"/>
</dbReference>
<dbReference type="PANTHER" id="PTHR41368:SF1">
    <property type="entry name" value="PROTEIN YGHO"/>
    <property type="match status" value="1"/>
</dbReference>
<dbReference type="AlphaFoldDB" id="A0A1G7PQ89"/>
<dbReference type="STRING" id="1082479.SAMN05216241_10325"/>
<dbReference type="SUPFAM" id="SSF55729">
    <property type="entry name" value="Acyl-CoA N-acyltransferases (Nat)"/>
    <property type="match status" value="1"/>
</dbReference>
<dbReference type="InterPro" id="IPR039968">
    <property type="entry name" value="BcerS-like"/>
</dbReference>
<name>A0A1G7PQ89_9PROT</name>
<dbReference type="Proteomes" id="UP000199415">
    <property type="component" value="Unassembled WGS sequence"/>
</dbReference>
<protein>
    <recommendedName>
        <fullName evidence="3">N-acetyltransferase domain-containing protein</fullName>
    </recommendedName>
</protein>
<gene>
    <name evidence="1" type="ORF">SAMN05216241_10325</name>
</gene>
<dbReference type="RefSeq" id="WP_176758539.1">
    <property type="nucleotide sequence ID" value="NZ_FNCE01000003.1"/>
</dbReference>
<sequence length="375" mass="41716">MTAVERVSGGRAFRRFLRVPARIDGDCTRAPFLDVERKQHLGHGNPFFEHAEAQYFLATRDGAPVGRISAQLDRLAQPDDGPRVAHFGLLEGVDREALHALLAAAEGWARERGATRLAGPFSLSINDEVGLRVDGFERPVRMLMNDAPQWYGPAVEAAGFDGVQDLIAYDFDPTQPLPRRARRMAEQTAAEPNVHERPINPRQLHTELRTIIDIFNDAWADNWGFVPMTPAEVGALVSNLRPLIKPDMVRIAEIDGEPAAMIVALPDLNEALQGLDGRLLPFGWAKLLWRLKVRGLSSGRVLLMGVRRAYRDSPVGRGLPLLLIQRLHAVVTPNHGITDLELSWILDDNWPTRRVIETVGGVAAKRYRVYAKDIA</sequence>
<keyword evidence="2" id="KW-1185">Reference proteome</keyword>
<evidence type="ECO:0000313" key="1">
    <source>
        <dbReference type="EMBL" id="SDF88433.1"/>
    </source>
</evidence>
<organism evidence="1 2">
    <name type="scientific">Limimonas halophila</name>
    <dbReference type="NCBI Taxonomy" id="1082479"/>
    <lineage>
        <taxon>Bacteria</taxon>
        <taxon>Pseudomonadati</taxon>
        <taxon>Pseudomonadota</taxon>
        <taxon>Alphaproteobacteria</taxon>
        <taxon>Rhodospirillales</taxon>
        <taxon>Rhodovibrionaceae</taxon>
        <taxon>Limimonas</taxon>
    </lineage>
</organism>
<evidence type="ECO:0008006" key="3">
    <source>
        <dbReference type="Google" id="ProtNLM"/>
    </source>
</evidence>
<dbReference type="Gene3D" id="3.40.630.30">
    <property type="match status" value="1"/>
</dbReference>
<evidence type="ECO:0000313" key="2">
    <source>
        <dbReference type="Proteomes" id="UP000199415"/>
    </source>
</evidence>
<proteinExistence type="predicted"/>
<accession>A0A1G7PQ89</accession>
<dbReference type="InterPro" id="IPR016181">
    <property type="entry name" value="Acyl_CoA_acyltransferase"/>
</dbReference>
<dbReference type="PANTHER" id="PTHR41368">
    <property type="entry name" value="PROTEIN YGHO"/>
    <property type="match status" value="1"/>
</dbReference>
<reference evidence="1 2" key="1">
    <citation type="submission" date="2016-10" db="EMBL/GenBank/DDBJ databases">
        <authorList>
            <person name="de Groot N.N."/>
        </authorList>
    </citation>
    <scope>NUCLEOTIDE SEQUENCE [LARGE SCALE GENOMIC DNA]</scope>
    <source>
        <strain evidence="1 2">DSM 25584</strain>
    </source>
</reference>